<evidence type="ECO:0000313" key="13">
    <source>
        <dbReference type="Proteomes" id="UP000472267"/>
    </source>
</evidence>
<evidence type="ECO:0000256" key="8">
    <source>
        <dbReference type="PIRNR" id="PIRNR015965"/>
    </source>
</evidence>
<feature type="domain" description="RPN1 N-terminal" evidence="10">
    <location>
        <begin position="31"/>
        <end position="329"/>
    </location>
</feature>
<reference evidence="12" key="3">
    <citation type="submission" date="2025-09" db="UniProtKB">
        <authorList>
            <consortium name="Ensembl"/>
        </authorList>
    </citation>
    <scope>IDENTIFICATION</scope>
</reference>
<dbReference type="PIRSF" id="PIRSF015965">
    <property type="entry name" value="26S_Psome_Rpn1"/>
    <property type="match status" value="1"/>
</dbReference>
<keyword evidence="13" id="KW-1185">Reference proteome</keyword>
<dbReference type="FunFam" id="1.25.10.10:FF:000026">
    <property type="entry name" value="26S proteasome non-ATPase regulatory subunit 2"/>
    <property type="match status" value="1"/>
</dbReference>
<evidence type="ECO:0000256" key="5">
    <source>
        <dbReference type="ARBA" id="ARBA00022737"/>
    </source>
</evidence>
<evidence type="ECO:0000259" key="11">
    <source>
        <dbReference type="Pfam" id="PF18051"/>
    </source>
</evidence>
<feature type="compositionally biased region" description="Basic and acidic residues" evidence="9">
    <location>
        <begin position="598"/>
        <end position="620"/>
    </location>
</feature>
<organism evidence="12 13">
    <name type="scientific">Salarias fasciatus</name>
    <name type="common">Jewelled blenny</name>
    <name type="synonym">Blennius fasciatus</name>
    <dbReference type="NCBI Taxonomy" id="181472"/>
    <lineage>
        <taxon>Eukaryota</taxon>
        <taxon>Metazoa</taxon>
        <taxon>Chordata</taxon>
        <taxon>Craniata</taxon>
        <taxon>Vertebrata</taxon>
        <taxon>Euteleostomi</taxon>
        <taxon>Actinopterygii</taxon>
        <taxon>Neopterygii</taxon>
        <taxon>Teleostei</taxon>
        <taxon>Neoteleostei</taxon>
        <taxon>Acanthomorphata</taxon>
        <taxon>Ovalentaria</taxon>
        <taxon>Blenniimorphae</taxon>
        <taxon>Blenniiformes</taxon>
        <taxon>Blennioidei</taxon>
        <taxon>Blenniidae</taxon>
        <taxon>Salariinae</taxon>
        <taxon>Salarias</taxon>
    </lineage>
</organism>
<dbReference type="InterPro" id="IPR016024">
    <property type="entry name" value="ARM-type_fold"/>
</dbReference>
<reference evidence="12" key="2">
    <citation type="submission" date="2025-08" db="UniProtKB">
        <authorList>
            <consortium name="Ensembl"/>
        </authorList>
    </citation>
    <scope>IDENTIFICATION</scope>
</reference>
<evidence type="ECO:0000256" key="7">
    <source>
        <dbReference type="ARBA" id="ARBA00046857"/>
    </source>
</evidence>
<comment type="function">
    <text evidence="2">Binds to the intracellular domain of tumor necrosis factor type 1 receptor. The binding domain of TRAP1 and TRAP2 resides outside the death domain of TNFR1.</text>
</comment>
<evidence type="ECO:0000313" key="12">
    <source>
        <dbReference type="Ensembl" id="ENSSFAP00005041443.1"/>
    </source>
</evidence>
<dbReference type="GO" id="GO:0042176">
    <property type="term" value="P:regulation of protein catabolic process"/>
    <property type="evidence" value="ECO:0007669"/>
    <property type="project" value="InterPro"/>
</dbReference>
<name>A0A672II78_SALFA</name>
<evidence type="ECO:0000256" key="9">
    <source>
        <dbReference type="SAM" id="MobiDB-lite"/>
    </source>
</evidence>
<dbReference type="GO" id="GO:0008540">
    <property type="term" value="C:proteasome regulatory particle, base subcomplex"/>
    <property type="evidence" value="ECO:0007669"/>
    <property type="project" value="UniProtKB-UniRule"/>
</dbReference>
<evidence type="ECO:0000256" key="4">
    <source>
        <dbReference type="ARBA" id="ARBA00014928"/>
    </source>
</evidence>
<dbReference type="GO" id="GO:0043161">
    <property type="term" value="P:proteasome-mediated ubiquitin-dependent protein catabolic process"/>
    <property type="evidence" value="ECO:0007669"/>
    <property type="project" value="TreeGrafter"/>
</dbReference>
<dbReference type="InterPro" id="IPR041433">
    <property type="entry name" value="RPN1_C"/>
</dbReference>
<dbReference type="InterPro" id="IPR016643">
    <property type="entry name" value="26S_Psome_Rpn1"/>
</dbReference>
<dbReference type="PANTHER" id="PTHR10943:SF1">
    <property type="entry name" value="26S PROTEASOME NON-ATPASE REGULATORY SUBUNIT 2"/>
    <property type="match status" value="1"/>
</dbReference>
<accession>A0A672II78</accession>
<comment type="subunit">
    <text evidence="7">Component of the 19S proteasome regulatory particle complex. The 26S proteasome consists of a 20S core particle (CP) and two 19S regulatory subunits (RP). The regulatory particle is made of a lid composed of 9 subunits, a base containing 6 ATPases and few additional components including PSMD2. Interacts with RPGRIP1L. Interacts with CRY1 in a KDM8-dependent manner. Interacts (via C-terminus) with phosphatase UBLCP1 (via ubiquitin-like domain); the interaction recruits UBLCP1 to the 19S regulatory particle where it dephosphorylates 19S subunit PSMC2/RPT1 which impairs PSMC2 ATPase activity and disrupts 26S proteasome assembly.</text>
</comment>
<dbReference type="Pfam" id="PF01851">
    <property type="entry name" value="PC_rep"/>
    <property type="match status" value="2"/>
</dbReference>
<evidence type="ECO:0000256" key="6">
    <source>
        <dbReference type="ARBA" id="ARBA00022942"/>
    </source>
</evidence>
<dbReference type="GO" id="GO:0030234">
    <property type="term" value="F:enzyme regulator activity"/>
    <property type="evidence" value="ECO:0007669"/>
    <property type="project" value="UniProtKB-UniRule"/>
</dbReference>
<dbReference type="InterPro" id="IPR040892">
    <property type="entry name" value="RPN1_N"/>
</dbReference>
<sequence>MKSPPDITRGLQSFFSDILNSEEDKQLQEDLEMMVERLSEKNTALYRQALEELRRQIRSSTTSMTSVPKPLKFLRPHYGKLKEIYDGMTPGENKRFCADVVSVLAMTMSGERECLKYRLLGSQEELASWGHEYVRHLAGEVAKEWQEVEENDKTQQETLLKLVKEIVPYNMAHNAEHEACDLLMEIEKLEMLEDYIDENAYGKVCLYLTSCVSYVPEPENSALLRCALNIFRKFNRYPEALRLALMLNDVELVENIFTSCKDIVIQKQMAFMLGRHGMFLELNEDVEDYEDLTEIMSNVQLNSNFLALARELDIMEPKVPDDIYKTHLENNRFGGSGSQVDSARMNLASSFVNGFVNAAFGQDKLLTDDGNKWLYKNKDHGMLSAAASLGMILLWDVDGGLTQIDKYLYSSEDYIKSGALLACGIVNSGVRNECDPALALLSDYVLHNSNVMRIGAIFGLGLAYAGSNREDVLSLLLPVMGDSKSSMEVVGVTALACGMIAVGSCNGDVTSTIVQTIMEKNEQELKDTYARWLPLGLGLNHLGKGEAIETTLAALQVVPEPFRSFANTLVDICAYAGSGNVLKVQQLLHICSEHYEAKEKEKEEDKDKKDKKDKDKKETPADMGSHQVNCFIIQSVALNSLLLLLCHQLRYGEPTLRRAVPLALALISVSNPRLNILDTLSKFSHDADPEVSHNSIFAMGMVGSGTNNARLAAMLRQLAQYHAKDPNNLFMVRLAQGLTHLGKGTLTLCPYHSDRQLMSQVAVAGLLTVLVSFLDVKNIILGKSHYILYGLVAAMQPRMLVTFDEELRPLPVSVRVGQAVDVVGQAGKPKAITGFQTHTTPVLLAHGERAELATEEYLPVTPILEGFVILRKNPNYET</sequence>
<comment type="function">
    <text evidence="1 8">Component of the 26S proteasome, a multiprotein complex involved in the ATP-dependent degradation of ubiquitinated proteins. This complex plays a key role in the maintenance of protein homeostasis by removing misfolded or damaged proteins, which could impair cellular functions, and by removing proteins whose functions are no longer required. Therefore, the proteasome participates in numerous cellular processes, including cell cycle progression, apoptosis, or DNA damage repair.</text>
</comment>
<dbReference type="InterPro" id="IPR011989">
    <property type="entry name" value="ARM-like"/>
</dbReference>
<comment type="similarity">
    <text evidence="3 8">Belongs to the proteasome subunit S2 family.</text>
</comment>
<keyword evidence="5" id="KW-0677">Repeat</keyword>
<evidence type="ECO:0000256" key="1">
    <source>
        <dbReference type="ARBA" id="ARBA00002362"/>
    </source>
</evidence>
<feature type="region of interest" description="Disordered" evidence="9">
    <location>
        <begin position="598"/>
        <end position="622"/>
    </location>
</feature>
<protein>
    <recommendedName>
        <fullName evidence="4 8">26S proteasome non-ATPase regulatory subunit 2</fullName>
    </recommendedName>
</protein>
<dbReference type="InterPro" id="IPR002015">
    <property type="entry name" value="Proteasome/cyclosome_rpt"/>
</dbReference>
<dbReference type="Proteomes" id="UP000472267">
    <property type="component" value="Chromosome 14"/>
</dbReference>
<keyword evidence="6 8" id="KW-0647">Proteasome</keyword>
<dbReference type="Ensembl" id="ENSSFAT00005042959.1">
    <property type="protein sequence ID" value="ENSSFAP00005041443.1"/>
    <property type="gene ID" value="ENSSFAG00005017687.1"/>
</dbReference>
<feature type="domain" description="26S proteasome non-ATPase regulatory subunit RPN1 C-terminal" evidence="11">
    <location>
        <begin position="823"/>
        <end position="876"/>
    </location>
</feature>
<dbReference type="GO" id="GO:0034515">
    <property type="term" value="C:proteasome storage granule"/>
    <property type="evidence" value="ECO:0007669"/>
    <property type="project" value="TreeGrafter"/>
</dbReference>
<evidence type="ECO:0000256" key="2">
    <source>
        <dbReference type="ARBA" id="ARBA00004031"/>
    </source>
</evidence>
<dbReference type="PANTHER" id="PTHR10943">
    <property type="entry name" value="26S PROTEASOME NON-ATPASE REGULATORY SUBUNIT"/>
    <property type="match status" value="1"/>
</dbReference>
<proteinExistence type="inferred from homology"/>
<dbReference type="GO" id="GO:0005634">
    <property type="term" value="C:nucleus"/>
    <property type="evidence" value="ECO:0007669"/>
    <property type="project" value="TreeGrafter"/>
</dbReference>
<dbReference type="Gene3D" id="1.25.10.10">
    <property type="entry name" value="Leucine-rich Repeat Variant"/>
    <property type="match status" value="1"/>
</dbReference>
<dbReference type="Pfam" id="PF17781">
    <property type="entry name" value="RPN1_RPN2_N"/>
    <property type="match status" value="1"/>
</dbReference>
<evidence type="ECO:0000259" key="10">
    <source>
        <dbReference type="Pfam" id="PF17781"/>
    </source>
</evidence>
<reference evidence="12" key="1">
    <citation type="submission" date="2019-06" db="EMBL/GenBank/DDBJ databases">
        <authorList>
            <consortium name="Wellcome Sanger Institute Data Sharing"/>
        </authorList>
    </citation>
    <scope>NUCLEOTIDE SEQUENCE [LARGE SCALE GENOMIC DNA]</scope>
</reference>
<dbReference type="Pfam" id="PF18051">
    <property type="entry name" value="RPN1_C"/>
    <property type="match status" value="1"/>
</dbReference>
<evidence type="ECO:0000256" key="3">
    <source>
        <dbReference type="ARBA" id="ARBA00005460"/>
    </source>
</evidence>
<dbReference type="SUPFAM" id="SSF48371">
    <property type="entry name" value="ARM repeat"/>
    <property type="match status" value="1"/>
</dbReference>
<dbReference type="AlphaFoldDB" id="A0A672II78"/>
<gene>
    <name evidence="12" type="primary">psmd2</name>
</gene>